<dbReference type="EMBL" id="SRYG01000002">
    <property type="protein sequence ID" value="TGY67044.1"/>
    <property type="molecule type" value="Genomic_DNA"/>
</dbReference>
<dbReference type="Proteomes" id="UP000308836">
    <property type="component" value="Unassembled WGS sequence"/>
</dbReference>
<gene>
    <name evidence="1" type="ORF">E5336_01120</name>
</gene>
<organism evidence="1 2">
    <name type="scientific">Dubosiella muris</name>
    <dbReference type="NCBI Taxonomy" id="3038133"/>
    <lineage>
        <taxon>Bacteria</taxon>
        <taxon>Bacillati</taxon>
        <taxon>Bacillota</taxon>
        <taxon>Erysipelotrichia</taxon>
        <taxon>Erysipelotrichales</taxon>
        <taxon>Erysipelotrichaceae</taxon>
        <taxon>Dubosiella</taxon>
    </lineage>
</organism>
<protein>
    <submittedName>
        <fullName evidence="1">Uncharacterized protein</fullName>
    </submittedName>
</protein>
<reference evidence="1" key="1">
    <citation type="submission" date="2019-04" db="EMBL/GenBank/DDBJ databases">
        <title>Microbes associate with the intestines of laboratory mice.</title>
        <authorList>
            <person name="Navarre W."/>
            <person name="Wong E."/>
            <person name="Huang K."/>
            <person name="Tropini C."/>
            <person name="Ng K."/>
            <person name="Yu B."/>
        </authorList>
    </citation>
    <scope>NUCLEOTIDE SEQUENCE</scope>
    <source>
        <strain evidence="1">NM09_H32</strain>
    </source>
</reference>
<proteinExistence type="predicted"/>
<evidence type="ECO:0000313" key="1">
    <source>
        <dbReference type="EMBL" id="TGY67044.1"/>
    </source>
</evidence>
<evidence type="ECO:0000313" key="2">
    <source>
        <dbReference type="Proteomes" id="UP000308836"/>
    </source>
</evidence>
<name>A0AC61R9I9_9FIRM</name>
<keyword evidence="2" id="KW-1185">Reference proteome</keyword>
<comment type="caution">
    <text evidence="1">The sequence shown here is derived from an EMBL/GenBank/DDBJ whole genome shotgun (WGS) entry which is preliminary data.</text>
</comment>
<sequence length="305" mass="35037">MAQLSRTKKYQEFRDKLDEETTAAQSQPVKPRLSRVQNHQLSHASRPMHVHEDPKARQSAKSDFRTSPVMDELLGEVKQYNIDNGTRITDDTQINILRQLDTPAETKKRTRHFLPMEEDEDEGGSTMKLPKSISEESALSSLMPNQKLTRINPVAIKETEISQEEVNRMIEQAKAEEKKEIEKIVLSSNDIRADEKADTDRLDVLMTRKEEIDFEEEPVRPRKKKKKKKTAASKPKREETKVVVKEDVEMPSAKMRMRAEDYDNDLSEKKSKKSGMWLNIALIVLIVLLLASIAMTIYFVMGISA</sequence>
<accession>A0AC61R9I9</accession>